<dbReference type="Gene3D" id="2.30.30.40">
    <property type="entry name" value="SH3 Domains"/>
    <property type="match status" value="1"/>
</dbReference>
<protein>
    <submittedName>
        <fullName evidence="4">Uncharacterized protein</fullName>
    </submittedName>
</protein>
<comment type="caution">
    <text evidence="4">The sequence shown here is derived from an EMBL/GenBank/DDBJ whole genome shotgun (WGS) entry which is preliminary data.</text>
</comment>
<dbReference type="EMBL" id="MQUC01000003">
    <property type="protein sequence ID" value="PRP67660.1"/>
    <property type="molecule type" value="Genomic_DNA"/>
</dbReference>
<feature type="domain" description="SH3b" evidence="3">
    <location>
        <begin position="323"/>
        <end position="371"/>
    </location>
</feature>
<dbReference type="Pfam" id="PF01551">
    <property type="entry name" value="Peptidase_M23"/>
    <property type="match status" value="1"/>
</dbReference>
<organism evidence="4 5">
    <name type="scientific">Nonlabens agnitus</name>
    <dbReference type="NCBI Taxonomy" id="870484"/>
    <lineage>
        <taxon>Bacteria</taxon>
        <taxon>Pseudomonadati</taxon>
        <taxon>Bacteroidota</taxon>
        <taxon>Flavobacteriia</taxon>
        <taxon>Flavobacteriales</taxon>
        <taxon>Flavobacteriaceae</taxon>
        <taxon>Nonlabens</taxon>
    </lineage>
</organism>
<dbReference type="CDD" id="cd12797">
    <property type="entry name" value="M23_peptidase"/>
    <property type="match status" value="1"/>
</dbReference>
<keyword evidence="1" id="KW-0472">Membrane</keyword>
<evidence type="ECO:0000313" key="5">
    <source>
        <dbReference type="Proteomes" id="UP000239532"/>
    </source>
</evidence>
<evidence type="ECO:0000256" key="1">
    <source>
        <dbReference type="SAM" id="Phobius"/>
    </source>
</evidence>
<evidence type="ECO:0000313" key="4">
    <source>
        <dbReference type="EMBL" id="PRP67660.1"/>
    </source>
</evidence>
<dbReference type="InterPro" id="IPR016047">
    <property type="entry name" value="M23ase_b-sheet_dom"/>
</dbReference>
<dbReference type="Proteomes" id="UP000239532">
    <property type="component" value="Unassembled WGS sequence"/>
</dbReference>
<keyword evidence="5" id="KW-1185">Reference proteome</keyword>
<reference evidence="4 5" key="1">
    <citation type="submission" date="2016-11" db="EMBL/GenBank/DDBJ databases">
        <title>Trade-off between light-utilization and light-protection in marine flavobacteria.</title>
        <authorList>
            <person name="Kumagai Y."/>
        </authorList>
    </citation>
    <scope>NUCLEOTIDE SEQUENCE [LARGE SCALE GENOMIC DNA]</scope>
    <source>
        <strain evidence="4 5">JCM 17109</strain>
    </source>
</reference>
<gene>
    <name evidence="4" type="ORF">BST86_11450</name>
</gene>
<dbReference type="AlphaFoldDB" id="A0A2S9WVZ0"/>
<dbReference type="GO" id="GO:0004222">
    <property type="term" value="F:metalloendopeptidase activity"/>
    <property type="evidence" value="ECO:0007669"/>
    <property type="project" value="TreeGrafter"/>
</dbReference>
<keyword evidence="1" id="KW-0812">Transmembrane</keyword>
<dbReference type="Gene3D" id="2.70.70.10">
    <property type="entry name" value="Glucose Permease (Domain IIA)"/>
    <property type="match status" value="1"/>
</dbReference>
<keyword evidence="1" id="KW-1133">Transmembrane helix</keyword>
<accession>A0A2S9WVZ0</accession>
<dbReference type="InterPro" id="IPR050570">
    <property type="entry name" value="Cell_wall_metabolism_enzyme"/>
</dbReference>
<dbReference type="InterPro" id="IPR003646">
    <property type="entry name" value="SH3-like_bac-type"/>
</dbReference>
<dbReference type="InterPro" id="IPR011055">
    <property type="entry name" value="Dup_hybrid_motif"/>
</dbReference>
<sequence>MSFFRRNIVSLTVIGCITAAVLTYFYKPEYFDFIVQPSARSLYERDLKKYPDQLERWNRLSKMAINDSVLSGDSYSEIATSTAQNSFAAGYMVNIAQGESLLATISMDSIQPSWILEAYNNNGMLLESAIANDSMLSLHIKNGEAQRLKIVVQSFLNITDTVQLKVYKQPLLEFPLAGKGNNAIQSFWGVARDGGRRSHEGNDIFADRGHPVVAAADGRISSVRDRGLGGKQIWLRDNLTNSSHYYAHLDSQLVTSGQRVSRGDTIGLVGNTGNARTTPPHLHFGIYKTGGAVDPKPYIWQVPIPEDSQSLPLRPVAIGSGTGANLRSQPNANGGLIRNIQNDTLIILGNSNDWYHIRTADSLAGFAHKSMIRLIEE</sequence>
<name>A0A2S9WVZ0_9FLAO</name>
<feature type="domain" description="M23ase beta-sheet core" evidence="2">
    <location>
        <begin position="198"/>
        <end position="295"/>
    </location>
</feature>
<dbReference type="PANTHER" id="PTHR21666">
    <property type="entry name" value="PEPTIDASE-RELATED"/>
    <property type="match status" value="1"/>
</dbReference>
<dbReference type="Pfam" id="PF08239">
    <property type="entry name" value="SH3_3"/>
    <property type="match status" value="1"/>
</dbReference>
<evidence type="ECO:0000259" key="2">
    <source>
        <dbReference type="Pfam" id="PF01551"/>
    </source>
</evidence>
<dbReference type="PANTHER" id="PTHR21666:SF268">
    <property type="entry name" value="PEPTIDASE M23 DOMAIN-CONTAINING PROTEIN"/>
    <property type="match status" value="1"/>
</dbReference>
<dbReference type="SUPFAM" id="SSF51261">
    <property type="entry name" value="Duplicated hybrid motif"/>
    <property type="match status" value="1"/>
</dbReference>
<proteinExistence type="predicted"/>
<feature type="transmembrane region" description="Helical" evidence="1">
    <location>
        <begin position="7"/>
        <end position="26"/>
    </location>
</feature>
<evidence type="ECO:0000259" key="3">
    <source>
        <dbReference type="Pfam" id="PF08239"/>
    </source>
</evidence>